<keyword evidence="4 7" id="KW-0418">Kinase</keyword>
<name>A0ABP7EUK4_9STAP</name>
<keyword evidence="9" id="KW-1185">Reference proteome</keyword>
<keyword evidence="7" id="KW-0479">Metal-binding</keyword>
<comment type="subcellular location">
    <subcellularLocation>
        <location evidence="7">Cytoplasm</location>
    </subcellularLocation>
</comment>
<feature type="binding site" evidence="7">
    <location>
        <position position="12"/>
    </location>
    <ligand>
        <name>Mg(2+)</name>
        <dbReference type="ChEBI" id="CHEBI:18420"/>
    </ligand>
</feature>
<reference evidence="9" key="1">
    <citation type="journal article" date="2019" name="Int. J. Syst. Evol. Microbiol.">
        <title>The Global Catalogue of Microorganisms (GCM) 10K type strain sequencing project: providing services to taxonomists for standard genome sequencing and annotation.</title>
        <authorList>
            <consortium name="The Broad Institute Genomics Platform"/>
            <consortium name="The Broad Institute Genome Sequencing Center for Infectious Disease"/>
            <person name="Wu L."/>
            <person name="Ma J."/>
        </authorList>
    </citation>
    <scope>NUCLEOTIDE SEQUENCE [LARGE SCALE GENOMIC DNA]</scope>
    <source>
        <strain evidence="9">JCM 16981</strain>
    </source>
</reference>
<dbReference type="EMBL" id="BAABCK010000023">
    <property type="protein sequence ID" value="GAA3725179.1"/>
    <property type="molecule type" value="Genomic_DNA"/>
</dbReference>
<comment type="subunit">
    <text evidence="7">Monomer.</text>
</comment>
<keyword evidence="1 7" id="KW-0028">Amino-acid biosynthesis</keyword>
<dbReference type="PANTHER" id="PTHR21087:SF16">
    <property type="entry name" value="SHIKIMATE KINASE 1, CHLOROPLASTIC"/>
    <property type="match status" value="1"/>
</dbReference>
<sequence length="158" mass="17770">MILIGFMGSGKTTVAKLLGAHMEREVRDLDEEIVKSSGMTIPEIFAAEGETGFRVREYDVLKALPKQDILATGGGVVTYAASRRLLMEMDQPIIYLHADFPTLYNRIREDMNRPLVKDKASVKKLYEERLDLYRSTSAIEIDATSTPKTVVDQIMQTL</sequence>
<dbReference type="RefSeq" id="WP_344702838.1">
    <property type="nucleotide sequence ID" value="NZ_BAABCK010000023.1"/>
</dbReference>
<evidence type="ECO:0000256" key="1">
    <source>
        <dbReference type="ARBA" id="ARBA00022605"/>
    </source>
</evidence>
<comment type="caution">
    <text evidence="7">Lacks conserved residue(s) required for the propagation of feature annotation.</text>
</comment>
<evidence type="ECO:0000313" key="8">
    <source>
        <dbReference type="EMBL" id="GAA3725179.1"/>
    </source>
</evidence>
<dbReference type="EC" id="2.7.1.71" evidence="7"/>
<keyword evidence="6 7" id="KW-0057">Aromatic amino acid biosynthesis</keyword>
<dbReference type="InterPro" id="IPR027417">
    <property type="entry name" value="P-loop_NTPase"/>
</dbReference>
<comment type="similarity">
    <text evidence="7">Belongs to the shikimate kinase family.</text>
</comment>
<evidence type="ECO:0000256" key="6">
    <source>
        <dbReference type="ARBA" id="ARBA00023141"/>
    </source>
</evidence>
<dbReference type="InterPro" id="IPR000623">
    <property type="entry name" value="Shikimate_kinase/TSH1"/>
</dbReference>
<dbReference type="GO" id="GO:0016301">
    <property type="term" value="F:kinase activity"/>
    <property type="evidence" value="ECO:0007669"/>
    <property type="project" value="UniProtKB-KW"/>
</dbReference>
<dbReference type="Gene3D" id="3.40.50.300">
    <property type="entry name" value="P-loop containing nucleotide triphosphate hydrolases"/>
    <property type="match status" value="1"/>
</dbReference>
<comment type="pathway">
    <text evidence="7">Metabolic intermediate biosynthesis; chorismate biosynthesis; chorismate from D-erythrose 4-phosphate and phosphoenolpyruvate: step 5/7.</text>
</comment>
<feature type="binding site" evidence="7">
    <location>
        <position position="30"/>
    </location>
    <ligand>
        <name>substrate</name>
    </ligand>
</feature>
<proteinExistence type="inferred from homology"/>
<gene>
    <name evidence="7" type="primary">aroK</name>
    <name evidence="8" type="ORF">GCM10022378_13850</name>
</gene>
<feature type="binding site" evidence="7">
    <location>
        <position position="74"/>
    </location>
    <ligand>
        <name>substrate</name>
    </ligand>
</feature>
<dbReference type="SUPFAM" id="SSF52540">
    <property type="entry name" value="P-loop containing nucleoside triphosphate hydrolases"/>
    <property type="match status" value="1"/>
</dbReference>
<accession>A0ABP7EUK4</accession>
<comment type="function">
    <text evidence="7">Catalyzes the specific phosphorylation of the 3-hydroxyl group of shikimic acid using ATP as a cosubstrate.</text>
</comment>
<comment type="cofactor">
    <cofactor evidence="7">
        <name>Mg(2+)</name>
        <dbReference type="ChEBI" id="CHEBI:18420"/>
    </cofactor>
    <text evidence="7">Binds 1 Mg(2+) ion per subunit.</text>
</comment>
<dbReference type="PRINTS" id="PR01100">
    <property type="entry name" value="SHIKIMTKNASE"/>
</dbReference>
<feature type="binding site" evidence="7">
    <location>
        <position position="54"/>
    </location>
    <ligand>
        <name>substrate</name>
    </ligand>
</feature>
<keyword evidence="7" id="KW-0460">Magnesium</keyword>
<protein>
    <recommendedName>
        <fullName evidence="7">Shikimate kinase</fullName>
        <shortName evidence="7">SK</shortName>
        <ecNumber evidence="7">2.7.1.71</ecNumber>
    </recommendedName>
</protein>
<evidence type="ECO:0000256" key="4">
    <source>
        <dbReference type="ARBA" id="ARBA00022777"/>
    </source>
</evidence>
<dbReference type="Proteomes" id="UP001500920">
    <property type="component" value="Unassembled WGS sequence"/>
</dbReference>
<feature type="binding site" evidence="7">
    <location>
        <begin position="8"/>
        <end position="13"/>
    </location>
    <ligand>
        <name>ATP</name>
        <dbReference type="ChEBI" id="CHEBI:30616"/>
    </ligand>
</feature>
<dbReference type="InterPro" id="IPR031322">
    <property type="entry name" value="Shikimate/glucono_kinase"/>
</dbReference>
<feature type="binding site" evidence="7">
    <location>
        <position position="129"/>
    </location>
    <ligand>
        <name>substrate</name>
    </ligand>
</feature>
<keyword evidence="3 7" id="KW-0547">Nucleotide-binding</keyword>
<dbReference type="PANTHER" id="PTHR21087">
    <property type="entry name" value="SHIKIMATE KINASE"/>
    <property type="match status" value="1"/>
</dbReference>
<comment type="catalytic activity">
    <reaction evidence="7">
        <text>shikimate + ATP = 3-phosphoshikimate + ADP + H(+)</text>
        <dbReference type="Rhea" id="RHEA:13121"/>
        <dbReference type="ChEBI" id="CHEBI:15378"/>
        <dbReference type="ChEBI" id="CHEBI:30616"/>
        <dbReference type="ChEBI" id="CHEBI:36208"/>
        <dbReference type="ChEBI" id="CHEBI:145989"/>
        <dbReference type="ChEBI" id="CHEBI:456216"/>
        <dbReference type="EC" id="2.7.1.71"/>
    </reaction>
</comment>
<comment type="caution">
    <text evidence="8">The sequence shown here is derived from an EMBL/GenBank/DDBJ whole genome shotgun (WGS) entry which is preliminary data.</text>
</comment>
<dbReference type="CDD" id="cd00464">
    <property type="entry name" value="SK"/>
    <property type="match status" value="1"/>
</dbReference>
<keyword evidence="7" id="KW-0963">Cytoplasm</keyword>
<evidence type="ECO:0000313" key="9">
    <source>
        <dbReference type="Proteomes" id="UP001500920"/>
    </source>
</evidence>
<dbReference type="HAMAP" id="MF_00109">
    <property type="entry name" value="Shikimate_kinase"/>
    <property type="match status" value="1"/>
</dbReference>
<feature type="binding site" evidence="7">
    <location>
        <position position="113"/>
    </location>
    <ligand>
        <name>ATP</name>
        <dbReference type="ChEBI" id="CHEBI:30616"/>
    </ligand>
</feature>
<organism evidence="8 9">
    <name type="scientific">Salinicoccus jeotgali</name>
    <dbReference type="NCBI Taxonomy" id="381634"/>
    <lineage>
        <taxon>Bacteria</taxon>
        <taxon>Bacillati</taxon>
        <taxon>Bacillota</taxon>
        <taxon>Bacilli</taxon>
        <taxon>Bacillales</taxon>
        <taxon>Staphylococcaceae</taxon>
        <taxon>Salinicoccus</taxon>
    </lineage>
</organism>
<evidence type="ECO:0000256" key="7">
    <source>
        <dbReference type="HAMAP-Rule" id="MF_00109"/>
    </source>
</evidence>
<evidence type="ECO:0000256" key="2">
    <source>
        <dbReference type="ARBA" id="ARBA00022679"/>
    </source>
</evidence>
<keyword evidence="5 7" id="KW-0067">ATP-binding</keyword>
<evidence type="ECO:0000256" key="5">
    <source>
        <dbReference type="ARBA" id="ARBA00022840"/>
    </source>
</evidence>
<evidence type="ECO:0000256" key="3">
    <source>
        <dbReference type="ARBA" id="ARBA00022741"/>
    </source>
</evidence>
<dbReference type="Pfam" id="PF01202">
    <property type="entry name" value="SKI"/>
    <property type="match status" value="1"/>
</dbReference>
<keyword evidence="2 7" id="KW-0808">Transferase</keyword>